<dbReference type="InterPro" id="IPR036582">
    <property type="entry name" value="Mao_N_sf"/>
</dbReference>
<dbReference type="Pfam" id="PF07833">
    <property type="entry name" value="Cu_amine_oxidN1"/>
    <property type="match status" value="1"/>
</dbReference>
<evidence type="ECO:0000259" key="3">
    <source>
        <dbReference type="Pfam" id="PF14504"/>
    </source>
</evidence>
<evidence type="ECO:0000313" key="5">
    <source>
        <dbReference type="Proteomes" id="UP000426444"/>
    </source>
</evidence>
<dbReference type="SUPFAM" id="SSF55383">
    <property type="entry name" value="Copper amine oxidase, domain N"/>
    <property type="match status" value="1"/>
</dbReference>
<dbReference type="InterPro" id="IPR014044">
    <property type="entry name" value="CAP_dom"/>
</dbReference>
<evidence type="ECO:0000259" key="2">
    <source>
        <dbReference type="Pfam" id="PF07833"/>
    </source>
</evidence>
<dbReference type="OrthoDB" id="9783944at2"/>
<evidence type="ECO:0008006" key="6">
    <source>
        <dbReference type="Google" id="ProtNLM"/>
    </source>
</evidence>
<organism evidence="4 5">
    <name type="scientific">Candidatus Syntrophocurvum alkaliphilum</name>
    <dbReference type="NCBI Taxonomy" id="2293317"/>
    <lineage>
        <taxon>Bacteria</taxon>
        <taxon>Bacillati</taxon>
        <taxon>Bacillota</taxon>
        <taxon>Clostridia</taxon>
        <taxon>Eubacteriales</taxon>
        <taxon>Syntrophomonadaceae</taxon>
        <taxon>Candidatus Syntrophocurvum</taxon>
    </lineage>
</organism>
<dbReference type="Proteomes" id="UP000426444">
    <property type="component" value="Chromosome"/>
</dbReference>
<reference evidence="5" key="1">
    <citation type="journal article" date="2019" name="Microbiology">
        <title>Complete Genome Sequence of an Uncultured Bacterium of the Candidate Phylum Bipolaricaulota.</title>
        <authorList>
            <person name="Kadnikov V.V."/>
            <person name="Mardanov A.V."/>
            <person name="Beletsky A.V."/>
            <person name="Frank Y.A."/>
            <person name="Karnachuk O.V."/>
            <person name="Ravin N.V."/>
        </authorList>
    </citation>
    <scope>NUCLEOTIDE SEQUENCE [LARGE SCALE GENOMIC DNA]</scope>
</reference>
<dbReference type="InterPro" id="IPR029410">
    <property type="entry name" value="CAP_assoc"/>
</dbReference>
<keyword evidence="5" id="KW-1185">Reference proteome</keyword>
<dbReference type="PANTHER" id="PTHR31157">
    <property type="entry name" value="SCP DOMAIN-CONTAINING PROTEIN"/>
    <property type="match status" value="1"/>
</dbReference>
<feature type="domain" description="Copper amine oxidase-like N-terminal" evidence="2">
    <location>
        <begin position="39"/>
        <end position="149"/>
    </location>
</feature>
<dbReference type="AlphaFoldDB" id="A0A6I6DGV0"/>
<feature type="domain" description="CAP-associated" evidence="3">
    <location>
        <begin position="176"/>
        <end position="309"/>
    </location>
</feature>
<accession>A0A6I6DGV0</accession>
<protein>
    <recommendedName>
        <fullName evidence="6">Copper amine oxidase-like N-terminal domain-containing protein</fullName>
    </recommendedName>
</protein>
<dbReference type="Gene3D" id="3.40.33.10">
    <property type="entry name" value="CAP"/>
    <property type="match status" value="1"/>
</dbReference>
<dbReference type="Pfam" id="PF14504">
    <property type="entry name" value="CAP_assoc_N"/>
    <property type="match status" value="1"/>
</dbReference>
<sequence>MFKNLIKFTLFFLLAIALITYSLIGIPIKASNENYVQIFVNGKNIDFPDQKPYIDTKSNRTLVPVRFIAEAINNSSVEWLQETKTVKITAADSNIKLSIGSANAYVNGITTQIDAIPKLINDRTMVPLRFIAESLGTTVQWDEKNRAVNLETKEFYKVNNNKSKKQTTINATELSMGDSKEKLLEILGQPARIDLSEYGFYWYIYNQDYYNYIQVGIKDGKIVALFTNSRNWSLLDNISINSTQANIRANYGEPLQYILKNRTRYSLLNEQNTRDVYQINDNYISFFYDVHSNHEVSSILIIDKNIEESFRQDIQPNSELRVSFEKQMLDITNATRVKHGKSPFKWCNNAAHVARMHSSDMMNRGYFSHDTPKGKTLANRFNDYGIRYKMVGENIAAGQQSAIHAHESLMNSLGHRKNILGDFKYLGVGTAFGGSYNTYYTQNFYTSR</sequence>
<dbReference type="InterPro" id="IPR012854">
    <property type="entry name" value="Cu_amine_oxidase-like_N"/>
</dbReference>
<proteinExistence type="predicted"/>
<dbReference type="Gene3D" id="3.30.457.10">
    <property type="entry name" value="Copper amine oxidase-like, N-terminal domain"/>
    <property type="match status" value="1"/>
</dbReference>
<dbReference type="InterPro" id="IPR035940">
    <property type="entry name" value="CAP_sf"/>
</dbReference>
<evidence type="ECO:0000259" key="1">
    <source>
        <dbReference type="Pfam" id="PF00188"/>
    </source>
</evidence>
<dbReference type="RefSeq" id="WP_156203907.1">
    <property type="nucleotide sequence ID" value="NZ_CP046457.1"/>
</dbReference>
<dbReference type="CDD" id="cd05379">
    <property type="entry name" value="CAP_bacterial"/>
    <property type="match status" value="1"/>
</dbReference>
<evidence type="ECO:0000313" key="4">
    <source>
        <dbReference type="EMBL" id="QGU00083.1"/>
    </source>
</evidence>
<gene>
    <name evidence="4" type="ORF">SYNTR_1489</name>
</gene>
<feature type="domain" description="SCP" evidence="1">
    <location>
        <begin position="329"/>
        <end position="444"/>
    </location>
</feature>
<dbReference type="PANTHER" id="PTHR31157:SF1">
    <property type="entry name" value="SCP DOMAIN-CONTAINING PROTEIN"/>
    <property type="match status" value="1"/>
</dbReference>
<name>A0A6I6DGV0_9FIRM</name>
<dbReference type="EMBL" id="CP046457">
    <property type="protein sequence ID" value="QGU00083.1"/>
    <property type="molecule type" value="Genomic_DNA"/>
</dbReference>
<dbReference type="KEGG" id="salq:SYNTR_1489"/>
<dbReference type="Pfam" id="PF00188">
    <property type="entry name" value="CAP"/>
    <property type="match status" value="1"/>
</dbReference>
<dbReference type="SUPFAM" id="SSF55797">
    <property type="entry name" value="PR-1-like"/>
    <property type="match status" value="1"/>
</dbReference>